<accession>A0A0A9AJ80</accession>
<evidence type="ECO:0000313" key="1">
    <source>
        <dbReference type="EMBL" id="JAD47102.1"/>
    </source>
</evidence>
<dbReference type="EMBL" id="GBRH01250793">
    <property type="protein sequence ID" value="JAD47102.1"/>
    <property type="molecule type" value="Transcribed_RNA"/>
</dbReference>
<reference evidence="1" key="1">
    <citation type="submission" date="2014-09" db="EMBL/GenBank/DDBJ databases">
        <authorList>
            <person name="Magalhaes I.L.F."/>
            <person name="Oliveira U."/>
            <person name="Santos F.R."/>
            <person name="Vidigal T.H.D.A."/>
            <person name="Brescovit A.D."/>
            <person name="Santos A.J."/>
        </authorList>
    </citation>
    <scope>NUCLEOTIDE SEQUENCE</scope>
    <source>
        <tissue evidence="1">Shoot tissue taken approximately 20 cm above the soil surface</tissue>
    </source>
</reference>
<protein>
    <submittedName>
        <fullName evidence="1">Uncharacterized protein</fullName>
    </submittedName>
</protein>
<dbReference type="AlphaFoldDB" id="A0A0A9AJ80"/>
<proteinExistence type="predicted"/>
<name>A0A0A9AJ80_ARUDO</name>
<sequence>MDDSWFNFIYRCKMKLPITRKAKFR</sequence>
<organism evidence="1">
    <name type="scientific">Arundo donax</name>
    <name type="common">Giant reed</name>
    <name type="synonym">Donax arundinaceus</name>
    <dbReference type="NCBI Taxonomy" id="35708"/>
    <lineage>
        <taxon>Eukaryota</taxon>
        <taxon>Viridiplantae</taxon>
        <taxon>Streptophyta</taxon>
        <taxon>Embryophyta</taxon>
        <taxon>Tracheophyta</taxon>
        <taxon>Spermatophyta</taxon>
        <taxon>Magnoliopsida</taxon>
        <taxon>Liliopsida</taxon>
        <taxon>Poales</taxon>
        <taxon>Poaceae</taxon>
        <taxon>PACMAD clade</taxon>
        <taxon>Arundinoideae</taxon>
        <taxon>Arundineae</taxon>
        <taxon>Arundo</taxon>
    </lineage>
</organism>
<reference evidence="1" key="2">
    <citation type="journal article" date="2015" name="Data Brief">
        <title>Shoot transcriptome of the giant reed, Arundo donax.</title>
        <authorList>
            <person name="Barrero R.A."/>
            <person name="Guerrero F.D."/>
            <person name="Moolhuijzen P."/>
            <person name="Goolsby J.A."/>
            <person name="Tidwell J."/>
            <person name="Bellgard S.E."/>
            <person name="Bellgard M.I."/>
        </authorList>
    </citation>
    <scope>NUCLEOTIDE SEQUENCE</scope>
    <source>
        <tissue evidence="1">Shoot tissue taken approximately 20 cm above the soil surface</tissue>
    </source>
</reference>